<dbReference type="PROSITE" id="PS50057">
    <property type="entry name" value="FERM_3"/>
    <property type="match status" value="1"/>
</dbReference>
<dbReference type="FunFam" id="1.20.80.10:FF:000006">
    <property type="entry name" value="FERM domain-containing protein 5 isoform X1"/>
    <property type="match status" value="1"/>
</dbReference>
<feature type="region of interest" description="Disordered" evidence="5">
    <location>
        <begin position="429"/>
        <end position="487"/>
    </location>
</feature>
<dbReference type="Pfam" id="PF00373">
    <property type="entry name" value="FERM_M"/>
    <property type="match status" value="1"/>
</dbReference>
<evidence type="ECO:0000313" key="9">
    <source>
        <dbReference type="Proteomes" id="UP000499080"/>
    </source>
</evidence>
<dbReference type="SMART" id="SM01195">
    <property type="entry name" value="FA"/>
    <property type="match status" value="1"/>
</dbReference>
<dbReference type="InterPro" id="IPR019749">
    <property type="entry name" value="Band_41_domain"/>
</dbReference>
<dbReference type="InterPro" id="IPR000798">
    <property type="entry name" value="Ez/rad/moesin-like"/>
</dbReference>
<dbReference type="GO" id="GO:0048731">
    <property type="term" value="P:system development"/>
    <property type="evidence" value="ECO:0007669"/>
    <property type="project" value="UniProtKB-ARBA"/>
</dbReference>
<evidence type="ECO:0000256" key="2">
    <source>
        <dbReference type="ARBA" id="ARBA00022025"/>
    </source>
</evidence>
<dbReference type="InterPro" id="IPR000299">
    <property type="entry name" value="FERM_domain"/>
</dbReference>
<comment type="caution">
    <text evidence="8">The sequence shown here is derived from an EMBL/GenBank/DDBJ whole genome shotgun (WGS) entry which is preliminary data.</text>
</comment>
<dbReference type="PRINTS" id="PR00935">
    <property type="entry name" value="BAND41"/>
</dbReference>
<dbReference type="PANTHER" id="PTHR23280">
    <property type="entry name" value="4.1 G PROTEIN"/>
    <property type="match status" value="1"/>
</dbReference>
<feature type="compositionally biased region" description="Polar residues" evidence="5">
    <location>
        <begin position="429"/>
        <end position="454"/>
    </location>
</feature>
<dbReference type="GO" id="GO:0071944">
    <property type="term" value="C:cell periphery"/>
    <property type="evidence" value="ECO:0007669"/>
    <property type="project" value="UniProtKB-ARBA"/>
</dbReference>
<dbReference type="PROSITE" id="PS00660">
    <property type="entry name" value="FERM_1"/>
    <property type="match status" value="1"/>
</dbReference>
<evidence type="ECO:0000256" key="3">
    <source>
        <dbReference type="ARBA" id="ARBA00022949"/>
    </source>
</evidence>
<dbReference type="SUPFAM" id="SSF54236">
    <property type="entry name" value="Ubiquitin-like"/>
    <property type="match status" value="1"/>
</dbReference>
<protein>
    <recommendedName>
        <fullName evidence="2">Moesin/ezrin/radixin homolog 1</fullName>
    </recommendedName>
</protein>
<dbReference type="CDD" id="cd13192">
    <property type="entry name" value="FERM_C_FRMD3_FRMD5"/>
    <property type="match status" value="1"/>
</dbReference>
<dbReference type="InterPro" id="IPR018979">
    <property type="entry name" value="FERM_N"/>
</dbReference>
<dbReference type="FunFam" id="2.30.29.30:FF:000002">
    <property type="entry name" value="Band 4.1-like protein 5 isoform 1"/>
    <property type="match status" value="1"/>
</dbReference>
<dbReference type="CDD" id="cd17102">
    <property type="entry name" value="FERM_F1_FRMD3"/>
    <property type="match status" value="1"/>
</dbReference>
<evidence type="ECO:0000256" key="5">
    <source>
        <dbReference type="SAM" id="MobiDB-lite"/>
    </source>
</evidence>
<dbReference type="PRINTS" id="PR00661">
    <property type="entry name" value="ERMFAMILY"/>
</dbReference>
<feature type="domain" description="FERM" evidence="7">
    <location>
        <begin position="14"/>
        <end position="300"/>
    </location>
</feature>
<evidence type="ECO:0000259" key="7">
    <source>
        <dbReference type="PROSITE" id="PS50057"/>
    </source>
</evidence>
<dbReference type="Pfam" id="PF09380">
    <property type="entry name" value="FERM_C"/>
    <property type="match status" value="1"/>
</dbReference>
<reference evidence="8 9" key="1">
    <citation type="journal article" date="2019" name="Sci. Rep.">
        <title>Orb-weaving spider Araneus ventricosus genome elucidates the spidroin gene catalogue.</title>
        <authorList>
            <person name="Kono N."/>
            <person name="Nakamura H."/>
            <person name="Ohtoshi R."/>
            <person name="Moran D.A.P."/>
            <person name="Shinohara A."/>
            <person name="Yoshida Y."/>
            <person name="Fujiwara M."/>
            <person name="Mori M."/>
            <person name="Tomita M."/>
            <person name="Arakawa K."/>
        </authorList>
    </citation>
    <scope>NUCLEOTIDE SEQUENCE [LARGE SCALE GENOMIC DNA]</scope>
</reference>
<keyword evidence="6" id="KW-1133">Transmembrane helix</keyword>
<evidence type="ECO:0000256" key="1">
    <source>
        <dbReference type="ARBA" id="ARBA00004536"/>
    </source>
</evidence>
<organism evidence="8 9">
    <name type="scientific">Araneus ventricosus</name>
    <name type="common">Orbweaver spider</name>
    <name type="synonym">Epeira ventricosa</name>
    <dbReference type="NCBI Taxonomy" id="182803"/>
    <lineage>
        <taxon>Eukaryota</taxon>
        <taxon>Metazoa</taxon>
        <taxon>Ecdysozoa</taxon>
        <taxon>Arthropoda</taxon>
        <taxon>Chelicerata</taxon>
        <taxon>Arachnida</taxon>
        <taxon>Araneae</taxon>
        <taxon>Araneomorphae</taxon>
        <taxon>Entelegynae</taxon>
        <taxon>Araneoidea</taxon>
        <taxon>Araneidae</taxon>
        <taxon>Araneus</taxon>
    </lineage>
</organism>
<dbReference type="InterPro" id="IPR035963">
    <property type="entry name" value="FERM_2"/>
</dbReference>
<dbReference type="InterPro" id="IPR014352">
    <property type="entry name" value="FERM/acyl-CoA-bd_prot_sf"/>
</dbReference>
<proteinExistence type="predicted"/>
<evidence type="ECO:0000256" key="6">
    <source>
        <dbReference type="SAM" id="Phobius"/>
    </source>
</evidence>
<dbReference type="PANTHER" id="PTHR23280:SF32">
    <property type="entry name" value="FI22325P1"/>
    <property type="match status" value="1"/>
</dbReference>
<dbReference type="SMART" id="SM01196">
    <property type="entry name" value="FERM_C"/>
    <property type="match status" value="1"/>
</dbReference>
<dbReference type="GO" id="GO:0031032">
    <property type="term" value="P:actomyosin structure organization"/>
    <property type="evidence" value="ECO:0007669"/>
    <property type="project" value="TreeGrafter"/>
</dbReference>
<feature type="compositionally biased region" description="Polar residues" evidence="5">
    <location>
        <begin position="475"/>
        <end position="486"/>
    </location>
</feature>
<dbReference type="InterPro" id="IPR019748">
    <property type="entry name" value="FERM_central"/>
</dbReference>
<dbReference type="InterPro" id="IPR019747">
    <property type="entry name" value="FERM_CS"/>
</dbReference>
<dbReference type="SUPFAM" id="SSF50729">
    <property type="entry name" value="PH domain-like"/>
    <property type="match status" value="1"/>
</dbReference>
<keyword evidence="6" id="KW-0472">Membrane</keyword>
<dbReference type="Gene3D" id="1.20.80.10">
    <property type="match status" value="1"/>
</dbReference>
<keyword evidence="6" id="KW-0812">Transmembrane</keyword>
<dbReference type="InterPro" id="IPR018980">
    <property type="entry name" value="FERM_PH-like_C"/>
</dbReference>
<dbReference type="Gene3D" id="3.10.20.90">
    <property type="entry name" value="Phosphatidylinositol 3-kinase Catalytic Subunit, Chain A, domain 1"/>
    <property type="match status" value="1"/>
</dbReference>
<accession>A0A4Y2DXT8</accession>
<dbReference type="Pfam" id="PF08736">
    <property type="entry name" value="FA"/>
    <property type="match status" value="1"/>
</dbReference>
<dbReference type="InterPro" id="IPR011993">
    <property type="entry name" value="PH-like_dom_sf"/>
</dbReference>
<dbReference type="CDD" id="cd14473">
    <property type="entry name" value="FERM_B-lobe"/>
    <property type="match status" value="1"/>
</dbReference>
<dbReference type="Proteomes" id="UP000499080">
    <property type="component" value="Unassembled WGS sequence"/>
</dbReference>
<dbReference type="GO" id="GO:0009887">
    <property type="term" value="P:animal organ morphogenesis"/>
    <property type="evidence" value="ECO:0007669"/>
    <property type="project" value="UniProtKB-ARBA"/>
</dbReference>
<dbReference type="AlphaFoldDB" id="A0A4Y2DXT8"/>
<dbReference type="Gene3D" id="2.30.29.30">
    <property type="entry name" value="Pleckstrin-homology domain (PH domain)/Phosphotyrosine-binding domain (PTB)"/>
    <property type="match status" value="1"/>
</dbReference>
<dbReference type="GO" id="GO:0008092">
    <property type="term" value="F:cytoskeletal protein binding"/>
    <property type="evidence" value="ECO:0007669"/>
    <property type="project" value="InterPro"/>
</dbReference>
<gene>
    <name evidence="8" type="primary">FRMD5</name>
    <name evidence="8" type="ORF">AVEN_108269_1</name>
</gene>
<keyword evidence="3" id="KW-0965">Cell junction</keyword>
<keyword evidence="9" id="KW-1185">Reference proteome</keyword>
<dbReference type="Pfam" id="PF09379">
    <property type="entry name" value="FERM_N"/>
    <property type="match status" value="1"/>
</dbReference>
<feature type="transmembrane region" description="Helical" evidence="6">
    <location>
        <begin position="518"/>
        <end position="540"/>
    </location>
</feature>
<feature type="compositionally biased region" description="Basic and acidic residues" evidence="5">
    <location>
        <begin position="456"/>
        <end position="465"/>
    </location>
</feature>
<dbReference type="OrthoDB" id="6266673at2759"/>
<dbReference type="FunFam" id="3.10.20.90:FF:000002">
    <property type="entry name" value="Erythrocyte protein band 4.1-like 3"/>
    <property type="match status" value="1"/>
</dbReference>
<name>A0A4Y2DXT8_ARAVE</name>
<dbReference type="SUPFAM" id="SSF47031">
    <property type="entry name" value="Second domain of FERM"/>
    <property type="match status" value="1"/>
</dbReference>
<dbReference type="GO" id="GO:0005912">
    <property type="term" value="C:adherens junction"/>
    <property type="evidence" value="ECO:0007669"/>
    <property type="project" value="UniProtKB-SubCell"/>
</dbReference>
<sequence>MFKFGSKKDVNTDYKCTLRLLDDTEVLQCDFQSEHKGQYLLDYTCNALNLLEKDYFGLRYVDSHKQRHWLDLTKSILKQVKGMSPIVFCFRVKFYPQEPYRLKEEITRYQIFLQLRRDLLHGRLYCSQSDGAMLAAYIIQSELGDYDSDEHPPSYVSEFKLLLKQTPRLEEKIAEIHQTQLRGQVPAVAEMNFLRKACLLDTYGVDPHPVKDHKGTQLYLGINYAGILTFQGSRKTHHLKWPDIQKINYEGKMFIVHLLFSEDARTKKKHLVGFKCPSQAACHHLWKCAVEQRYFFTMESSNDVPQVTTSGGIFSRGCKFRYSGRVEKEIVEDTKGILREQPQFQRSFTRPPSFRKYIDGYSSSPSTSPKDEHIGNDYNNVMYTNHTVNSVHAVVNEDDSLQVNHNSAPLQNSPSDGLDILEEECDSYNPTDTVLSESPSFSSNQASCNNSLMRPNSEEGNHDDSDSVEELPESSEMQSSYQSPVCRQTEDVMPLDVKIPKRKVPMAQSTTLPLHVNVMRVIVLACLFVLLLLSCLLIVIMESDSTLFSDIRKLPEMIILRREYYEPAKDYIVEQMNFLFKR</sequence>
<dbReference type="GO" id="GO:0005856">
    <property type="term" value="C:cytoskeleton"/>
    <property type="evidence" value="ECO:0007669"/>
    <property type="project" value="TreeGrafter"/>
</dbReference>
<evidence type="ECO:0000313" key="8">
    <source>
        <dbReference type="EMBL" id="GBM20826.1"/>
    </source>
</evidence>
<dbReference type="InterPro" id="IPR014847">
    <property type="entry name" value="FA"/>
</dbReference>
<comment type="subcellular location">
    <subcellularLocation>
        <location evidence="1">Cell junction</location>
        <location evidence="1">Adherens junction</location>
    </subcellularLocation>
    <subcellularLocation>
        <location evidence="4">Cell projection</location>
        <location evidence="4">Rhabdomere</location>
    </subcellularLocation>
</comment>
<dbReference type="InterPro" id="IPR029071">
    <property type="entry name" value="Ubiquitin-like_domsf"/>
</dbReference>
<dbReference type="EMBL" id="BGPR01000448">
    <property type="protein sequence ID" value="GBM20826.1"/>
    <property type="molecule type" value="Genomic_DNA"/>
</dbReference>
<evidence type="ECO:0000256" key="4">
    <source>
        <dbReference type="ARBA" id="ARBA00043944"/>
    </source>
</evidence>
<dbReference type="SMART" id="SM00295">
    <property type="entry name" value="B41"/>
    <property type="match status" value="1"/>
</dbReference>